<evidence type="ECO:0000313" key="2">
    <source>
        <dbReference type="Proteomes" id="UP001497680"/>
    </source>
</evidence>
<name>A0ACC0CZZ8_9PEZI</name>
<comment type="caution">
    <text evidence="1">The sequence shown here is derived from an EMBL/GenBank/DDBJ whole genome shotgun (WGS) entry which is preliminary data.</text>
</comment>
<dbReference type="EMBL" id="MU394319">
    <property type="protein sequence ID" value="KAI6086044.1"/>
    <property type="molecule type" value="Genomic_DNA"/>
</dbReference>
<gene>
    <name evidence="1" type="ORF">F4821DRAFT_139653</name>
</gene>
<dbReference type="Proteomes" id="UP001497680">
    <property type="component" value="Unassembled WGS sequence"/>
</dbReference>
<protein>
    <submittedName>
        <fullName evidence="1">Uncharacterized protein</fullName>
    </submittedName>
</protein>
<organism evidence="1 2">
    <name type="scientific">Hypoxylon rubiginosum</name>
    <dbReference type="NCBI Taxonomy" id="110542"/>
    <lineage>
        <taxon>Eukaryota</taxon>
        <taxon>Fungi</taxon>
        <taxon>Dikarya</taxon>
        <taxon>Ascomycota</taxon>
        <taxon>Pezizomycotina</taxon>
        <taxon>Sordariomycetes</taxon>
        <taxon>Xylariomycetidae</taxon>
        <taxon>Xylariales</taxon>
        <taxon>Hypoxylaceae</taxon>
        <taxon>Hypoxylon</taxon>
    </lineage>
</organism>
<sequence>MERSNVEPPPYLDRYDKLQDWQKRWNREWLTDAVIPGVRMMTDRIERNWYYKSSKVKAEHKHKIDTNRRVTEPYIAHWGLFLPGADKKGKRGLFRRALHHITLFLHLEDLKVEYRDFRKWRQERREAANKVEIVVDMEDEGNAPRWKGKMSFTMDPKLYSQYTDTDTWFPFPTPDNIRWYWVKNADNEWILRAGANGRWGPSKVKQYCMPFRCMHGTIQRNVHEMEPGAAWCECRLREDF</sequence>
<evidence type="ECO:0000313" key="1">
    <source>
        <dbReference type="EMBL" id="KAI6086044.1"/>
    </source>
</evidence>
<proteinExistence type="predicted"/>
<keyword evidence="2" id="KW-1185">Reference proteome</keyword>
<accession>A0ACC0CZZ8</accession>
<reference evidence="1 2" key="1">
    <citation type="journal article" date="2022" name="New Phytol.">
        <title>Ecological generalism drives hyperdiversity of secondary metabolite gene clusters in xylarialean endophytes.</title>
        <authorList>
            <person name="Franco M.E.E."/>
            <person name="Wisecaver J.H."/>
            <person name="Arnold A.E."/>
            <person name="Ju Y.M."/>
            <person name="Slot J.C."/>
            <person name="Ahrendt S."/>
            <person name="Moore L.P."/>
            <person name="Eastman K.E."/>
            <person name="Scott K."/>
            <person name="Konkel Z."/>
            <person name="Mondo S.J."/>
            <person name="Kuo A."/>
            <person name="Hayes R.D."/>
            <person name="Haridas S."/>
            <person name="Andreopoulos B."/>
            <person name="Riley R."/>
            <person name="LaButti K."/>
            <person name="Pangilinan J."/>
            <person name="Lipzen A."/>
            <person name="Amirebrahimi M."/>
            <person name="Yan J."/>
            <person name="Adam C."/>
            <person name="Keymanesh K."/>
            <person name="Ng V."/>
            <person name="Louie K."/>
            <person name="Northen T."/>
            <person name="Drula E."/>
            <person name="Henrissat B."/>
            <person name="Hsieh H.M."/>
            <person name="Youens-Clark K."/>
            <person name="Lutzoni F."/>
            <person name="Miadlikowska J."/>
            <person name="Eastwood D.C."/>
            <person name="Hamelin R.C."/>
            <person name="Grigoriev I.V."/>
            <person name="U'Ren J.M."/>
        </authorList>
    </citation>
    <scope>NUCLEOTIDE SEQUENCE [LARGE SCALE GENOMIC DNA]</scope>
    <source>
        <strain evidence="1 2">ER1909</strain>
    </source>
</reference>